<feature type="transmembrane region" description="Helical" evidence="1">
    <location>
        <begin position="52"/>
        <end position="72"/>
    </location>
</feature>
<comment type="caution">
    <text evidence="2">The sequence shown here is derived from an EMBL/GenBank/DDBJ whole genome shotgun (WGS) entry which is preliminary data.</text>
</comment>
<keyword evidence="1" id="KW-0812">Transmembrane</keyword>
<feature type="transmembrane region" description="Helical" evidence="1">
    <location>
        <begin position="109"/>
        <end position="127"/>
    </location>
</feature>
<evidence type="ECO:0000256" key="1">
    <source>
        <dbReference type="SAM" id="Phobius"/>
    </source>
</evidence>
<evidence type="ECO:0000313" key="2">
    <source>
        <dbReference type="EMBL" id="MCT2582376.1"/>
    </source>
</evidence>
<keyword evidence="1" id="KW-1133">Transmembrane helix</keyword>
<organism evidence="2 3">
    <name type="scientific">Actinophytocola gossypii</name>
    <dbReference type="NCBI Taxonomy" id="2812003"/>
    <lineage>
        <taxon>Bacteria</taxon>
        <taxon>Bacillati</taxon>
        <taxon>Actinomycetota</taxon>
        <taxon>Actinomycetes</taxon>
        <taxon>Pseudonocardiales</taxon>
        <taxon>Pseudonocardiaceae</taxon>
    </lineage>
</organism>
<dbReference type="Proteomes" id="UP001156441">
    <property type="component" value="Unassembled WGS sequence"/>
</dbReference>
<dbReference type="SUPFAM" id="SSF103473">
    <property type="entry name" value="MFS general substrate transporter"/>
    <property type="match status" value="1"/>
</dbReference>
<evidence type="ECO:0000313" key="3">
    <source>
        <dbReference type="Proteomes" id="UP001156441"/>
    </source>
</evidence>
<protein>
    <submittedName>
        <fullName evidence="2">Uncharacterized protein</fullName>
    </submittedName>
</protein>
<feature type="transmembrane region" description="Helical" evidence="1">
    <location>
        <begin position="78"/>
        <end position="97"/>
    </location>
</feature>
<accession>A0ABT2J3P6</accession>
<reference evidence="2 3" key="1">
    <citation type="submission" date="2021-02" db="EMBL/GenBank/DDBJ databases">
        <title>Actinophytocola xerophila sp. nov., isolated from soil of cotton cropping field.</title>
        <authorList>
            <person name="Huang R."/>
            <person name="Chen X."/>
            <person name="Ge X."/>
            <person name="Liu W."/>
        </authorList>
    </citation>
    <scope>NUCLEOTIDE SEQUENCE [LARGE SCALE GENOMIC DNA]</scope>
    <source>
        <strain evidence="2 3">S1-96</strain>
    </source>
</reference>
<keyword evidence="3" id="KW-1185">Reference proteome</keyword>
<gene>
    <name evidence="2" type="ORF">JT362_04470</name>
</gene>
<keyword evidence="1" id="KW-0472">Membrane</keyword>
<dbReference type="RefSeq" id="WP_260189731.1">
    <property type="nucleotide sequence ID" value="NZ_JAFFZE010000005.1"/>
</dbReference>
<dbReference type="EMBL" id="JAFFZE010000005">
    <property type="protein sequence ID" value="MCT2582376.1"/>
    <property type="molecule type" value="Genomic_DNA"/>
</dbReference>
<name>A0ABT2J3P6_9PSEU</name>
<proteinExistence type="predicted"/>
<sequence length="130" mass="13720">MPGREPTPEDGPLFRSAHEHADAVDRAGPGAERRKAWTRFIPSALVALAEGFLREAMITGAVLFSVIAAVIGATSGEVAWAVACVASGVVGVVLVLVAVARHWSFGRQWAVLLGVLALQVALMVTFWQTS</sequence>
<dbReference type="InterPro" id="IPR036259">
    <property type="entry name" value="MFS_trans_sf"/>
</dbReference>